<accession>A0A4R6RM53</accession>
<dbReference type="InterPro" id="IPR011990">
    <property type="entry name" value="TPR-like_helical_dom_sf"/>
</dbReference>
<dbReference type="Pfam" id="PF00515">
    <property type="entry name" value="TPR_1"/>
    <property type="match status" value="1"/>
</dbReference>
<dbReference type="Proteomes" id="UP000294547">
    <property type="component" value="Unassembled WGS sequence"/>
</dbReference>
<organism evidence="3 4">
    <name type="scientific">Oharaeibacter diazotrophicus</name>
    <dbReference type="NCBI Taxonomy" id="1920512"/>
    <lineage>
        <taxon>Bacteria</taxon>
        <taxon>Pseudomonadati</taxon>
        <taxon>Pseudomonadota</taxon>
        <taxon>Alphaproteobacteria</taxon>
        <taxon>Hyphomicrobiales</taxon>
        <taxon>Pleomorphomonadaceae</taxon>
        <taxon>Oharaeibacter</taxon>
    </lineage>
</organism>
<keyword evidence="4" id="KW-1185">Reference proteome</keyword>
<dbReference type="InterPro" id="IPR019734">
    <property type="entry name" value="TPR_rpt"/>
</dbReference>
<dbReference type="RefSeq" id="WP_133673972.1">
    <property type="nucleotide sequence ID" value="NZ_BSPM01000008.1"/>
</dbReference>
<dbReference type="EMBL" id="SNXY01000006">
    <property type="protein sequence ID" value="TDP87739.1"/>
    <property type="molecule type" value="Genomic_DNA"/>
</dbReference>
<dbReference type="SUPFAM" id="SSF48452">
    <property type="entry name" value="TPR-like"/>
    <property type="match status" value="1"/>
</dbReference>
<feature type="repeat" description="TPR" evidence="1">
    <location>
        <begin position="81"/>
        <end position="114"/>
    </location>
</feature>
<feature type="chain" id="PRO_5020224739" evidence="2">
    <location>
        <begin position="29"/>
        <end position="186"/>
    </location>
</feature>
<keyword evidence="2" id="KW-0732">Signal</keyword>
<name>A0A4R6RM53_9HYPH</name>
<evidence type="ECO:0000313" key="4">
    <source>
        <dbReference type="Proteomes" id="UP000294547"/>
    </source>
</evidence>
<dbReference type="PROSITE" id="PS50005">
    <property type="entry name" value="TPR"/>
    <property type="match status" value="1"/>
</dbReference>
<protein>
    <submittedName>
        <fullName evidence="3">Tetratricopeptide repeat protein</fullName>
    </submittedName>
</protein>
<dbReference type="SMART" id="SM00028">
    <property type="entry name" value="TPR"/>
    <property type="match status" value="1"/>
</dbReference>
<evidence type="ECO:0000313" key="3">
    <source>
        <dbReference type="EMBL" id="TDP87739.1"/>
    </source>
</evidence>
<dbReference type="Gene3D" id="1.25.40.10">
    <property type="entry name" value="Tetratricopeptide repeat domain"/>
    <property type="match status" value="1"/>
</dbReference>
<keyword evidence="1" id="KW-0802">TPR repeat</keyword>
<proteinExistence type="predicted"/>
<gene>
    <name evidence="3" type="ORF">EDD54_1638</name>
</gene>
<evidence type="ECO:0000256" key="2">
    <source>
        <dbReference type="SAM" id="SignalP"/>
    </source>
</evidence>
<dbReference type="OrthoDB" id="8592798at2"/>
<feature type="signal peptide" evidence="2">
    <location>
        <begin position="1"/>
        <end position="28"/>
    </location>
</feature>
<dbReference type="AlphaFoldDB" id="A0A4R6RM53"/>
<comment type="caution">
    <text evidence="3">The sequence shown here is derived from an EMBL/GenBank/DDBJ whole genome shotgun (WGS) entry which is preliminary data.</text>
</comment>
<evidence type="ECO:0000256" key="1">
    <source>
        <dbReference type="PROSITE-ProRule" id="PRU00339"/>
    </source>
</evidence>
<reference evidence="3 4" key="1">
    <citation type="submission" date="2019-03" db="EMBL/GenBank/DDBJ databases">
        <title>Genomic Encyclopedia of Type Strains, Phase IV (KMG-IV): sequencing the most valuable type-strain genomes for metagenomic binning, comparative biology and taxonomic classification.</title>
        <authorList>
            <person name="Goeker M."/>
        </authorList>
    </citation>
    <scope>NUCLEOTIDE SEQUENCE [LARGE SCALE GENOMIC DNA]</scope>
    <source>
        <strain evidence="3 4">DSM 102969</strain>
    </source>
</reference>
<sequence length="186" mass="20384">MLCSQTKTHRRRNAAIAVLLTISASIGATDRAHAVFSGDMSPRAPSGDAEYAAGMVAWAAEDWKAVVFHMARVTGNRPHHDNAWARLGYAHRKLQRYDASLFAYGRALSINPHNRAALEYLGEAYVELGRFVDAVGVLDRLAGECKRVELTFSDGDFGDGCEEFASLRTLIDLVGGDTSDVVARWR</sequence>